<gene>
    <name evidence="4" type="ORF">C5O19_04845</name>
</gene>
<sequence length="615" mass="69816">MKSNSFWLGLAFFQVLNGYAQTGSPQEPVRYIGGETIDPTLHEGRLRYAIGTENRQTLRANRTHPETADDHGWTYNHASNLCYWNGTFYQQYLSNPVDEHVAPGQTLVMTSKDGRHWNKPQVVFPPYQAPAGVKIPEEYKGYMMHQRMGFYVAPNGRLLVLAFYGHTEDPFGKGGIGRVVREAYKDGTYGPIYFIRYTSHANWNESNTSYPFYKKATDAAFVKACDDLLKNPLMTFQWYDEDNGLDGFYNHKKAGQALSYYHRKDGKVVALWKKSLTALSSDEGKTFSQPVKVPTLVMSGGKQWGQRTDDGRYALSYNPIEQTQYRFPLVVVTGDDGILFDHMLLIQGELPPRRYTGRWKDFGPCYMRGIEEGNGNPPGNDLWMSYSMNKEDIWVSRTPVPVTYRVKGTVKDNFDALETEGAIPDWNIYAPKWAPVSVVETPGKSGKSLLLADQDLYDYARAIRVFEEGTQVTTKLKVYADPANTGMLDIDLTDQYGNRPVRIRFNEKNQLMATDGSTEKVLQSYEKGRWYELEVQTKAMPDGHYSVKVNGKTVLEKAQLAEAVKSIERLSLRTGPYRNLPNRQTPNETNDPPLPNADIPTSPTRFYLDEVVIGK</sequence>
<dbReference type="AlphaFoldDB" id="A0A2S7ITH7"/>
<proteinExistence type="predicted"/>
<dbReference type="EMBL" id="PTRA01000001">
    <property type="protein sequence ID" value="PQA61005.1"/>
    <property type="molecule type" value="Genomic_DNA"/>
</dbReference>
<evidence type="ECO:0008006" key="6">
    <source>
        <dbReference type="Google" id="ProtNLM"/>
    </source>
</evidence>
<feature type="compositionally biased region" description="Polar residues" evidence="1">
    <location>
        <begin position="581"/>
        <end position="590"/>
    </location>
</feature>
<evidence type="ECO:0000313" key="5">
    <source>
        <dbReference type="Proteomes" id="UP000239590"/>
    </source>
</evidence>
<reference evidence="5" key="1">
    <citation type="submission" date="2018-02" db="EMBL/GenBank/DDBJ databases">
        <title>Genome sequencing of Solimonas sp. HR-BB.</title>
        <authorList>
            <person name="Lee Y."/>
            <person name="Jeon C.O."/>
        </authorList>
    </citation>
    <scope>NUCLEOTIDE SEQUENCE [LARGE SCALE GENOMIC DNA]</scope>
    <source>
        <strain evidence="5">HR-U</strain>
    </source>
</reference>
<dbReference type="InterPro" id="IPR054490">
    <property type="entry name" value="BT_1020-like_b-sandwich_1"/>
</dbReference>
<evidence type="ECO:0000256" key="1">
    <source>
        <dbReference type="SAM" id="MobiDB-lite"/>
    </source>
</evidence>
<evidence type="ECO:0000259" key="3">
    <source>
        <dbReference type="Pfam" id="PF24067"/>
    </source>
</evidence>
<feature type="domain" description="BT-1020-like N-terminal beta-propeller" evidence="3">
    <location>
        <begin position="27"/>
        <end position="253"/>
    </location>
</feature>
<dbReference type="OrthoDB" id="177453at2"/>
<organism evidence="4 5">
    <name type="scientific">Siphonobacter curvatus</name>
    <dbReference type="NCBI Taxonomy" id="2094562"/>
    <lineage>
        <taxon>Bacteria</taxon>
        <taxon>Pseudomonadati</taxon>
        <taxon>Bacteroidota</taxon>
        <taxon>Cytophagia</taxon>
        <taxon>Cytophagales</taxon>
        <taxon>Cytophagaceae</taxon>
        <taxon>Siphonobacter</taxon>
    </lineage>
</organism>
<dbReference type="Pfam" id="PF22585">
    <property type="entry name" value="Sialidase-like_CBM"/>
    <property type="match status" value="1"/>
</dbReference>
<dbReference type="RefSeq" id="WP_104713896.1">
    <property type="nucleotide sequence ID" value="NZ_PTRA01000001.1"/>
</dbReference>
<dbReference type="Proteomes" id="UP000239590">
    <property type="component" value="Unassembled WGS sequence"/>
</dbReference>
<feature type="region of interest" description="Disordered" evidence="1">
    <location>
        <begin position="575"/>
        <end position="601"/>
    </location>
</feature>
<dbReference type="Pfam" id="PF24067">
    <property type="entry name" value="Beta-prop_BT_1020"/>
    <property type="match status" value="1"/>
</dbReference>
<keyword evidence="5" id="KW-1185">Reference proteome</keyword>
<feature type="domain" description="BT-1020-like structural beta-sandwich" evidence="2">
    <location>
        <begin position="426"/>
        <end position="588"/>
    </location>
</feature>
<dbReference type="Gene3D" id="2.60.120.200">
    <property type="match status" value="1"/>
</dbReference>
<dbReference type="InterPro" id="IPR056425">
    <property type="entry name" value="Beta-prop_BT_1020"/>
</dbReference>
<comment type="caution">
    <text evidence="4">The sequence shown here is derived from an EMBL/GenBank/DDBJ whole genome shotgun (WGS) entry which is preliminary data.</text>
</comment>
<protein>
    <recommendedName>
        <fullName evidence="6">Six-hairpin glycosidase</fullName>
    </recommendedName>
</protein>
<dbReference type="InterPro" id="IPR036278">
    <property type="entry name" value="Sialidase_sf"/>
</dbReference>
<accession>A0A2S7ITH7</accession>
<evidence type="ECO:0000259" key="2">
    <source>
        <dbReference type="Pfam" id="PF22585"/>
    </source>
</evidence>
<name>A0A2S7ITH7_9BACT</name>
<dbReference type="SUPFAM" id="SSF50939">
    <property type="entry name" value="Sialidases"/>
    <property type="match status" value="1"/>
</dbReference>
<evidence type="ECO:0000313" key="4">
    <source>
        <dbReference type="EMBL" id="PQA61005.1"/>
    </source>
</evidence>